<feature type="transmembrane region" description="Helical" evidence="5">
    <location>
        <begin position="94"/>
        <end position="114"/>
    </location>
</feature>
<dbReference type="STRING" id="101091.A0A1C7NJA1"/>
<dbReference type="InParanoid" id="A0A1C7NJA1"/>
<protein>
    <recommendedName>
        <fullName evidence="8">SUR7 family protein pun1</fullName>
    </recommendedName>
</protein>
<gene>
    <name evidence="6" type="ORF">A0J61_04560</name>
</gene>
<dbReference type="GO" id="GO:0035838">
    <property type="term" value="C:growing cell tip"/>
    <property type="evidence" value="ECO:0007669"/>
    <property type="project" value="TreeGrafter"/>
</dbReference>
<dbReference type="OrthoDB" id="2327445at2759"/>
<dbReference type="PANTHER" id="PTHR28013">
    <property type="entry name" value="PROTEIN DCV1-RELATED"/>
    <property type="match status" value="1"/>
</dbReference>
<dbReference type="PANTHER" id="PTHR28013:SF3">
    <property type="entry name" value="PROTEIN DCV1-RELATED"/>
    <property type="match status" value="1"/>
</dbReference>
<feature type="transmembrane region" description="Helical" evidence="5">
    <location>
        <begin position="126"/>
        <end position="151"/>
    </location>
</feature>
<evidence type="ECO:0000313" key="6">
    <source>
        <dbReference type="EMBL" id="OBZ87384.1"/>
    </source>
</evidence>
<dbReference type="InterPro" id="IPR051380">
    <property type="entry name" value="pH-response_reg_palI/RIM9"/>
</dbReference>
<comment type="caution">
    <text evidence="6">The sequence shown here is derived from an EMBL/GenBank/DDBJ whole genome shotgun (WGS) entry which is preliminary data.</text>
</comment>
<evidence type="ECO:0000256" key="1">
    <source>
        <dbReference type="ARBA" id="ARBA00004141"/>
    </source>
</evidence>
<dbReference type="Proteomes" id="UP000093000">
    <property type="component" value="Unassembled WGS sequence"/>
</dbReference>
<organism evidence="6 7">
    <name type="scientific">Choanephora cucurbitarum</name>
    <dbReference type="NCBI Taxonomy" id="101091"/>
    <lineage>
        <taxon>Eukaryota</taxon>
        <taxon>Fungi</taxon>
        <taxon>Fungi incertae sedis</taxon>
        <taxon>Mucoromycota</taxon>
        <taxon>Mucoromycotina</taxon>
        <taxon>Mucoromycetes</taxon>
        <taxon>Mucorales</taxon>
        <taxon>Mucorineae</taxon>
        <taxon>Choanephoraceae</taxon>
        <taxon>Choanephoroideae</taxon>
        <taxon>Choanephora</taxon>
    </lineage>
</organism>
<accession>A0A1C7NJA1</accession>
<feature type="transmembrane region" description="Helical" evidence="5">
    <location>
        <begin position="171"/>
        <end position="195"/>
    </location>
</feature>
<dbReference type="InterPro" id="IPR009571">
    <property type="entry name" value="SUR7/Rim9-like_fungi"/>
</dbReference>
<reference evidence="6 7" key="1">
    <citation type="submission" date="2016-03" db="EMBL/GenBank/DDBJ databases">
        <title>Choanephora cucurbitarum.</title>
        <authorList>
            <person name="Min B."/>
            <person name="Park H."/>
            <person name="Park J.-H."/>
            <person name="Shin H.-D."/>
            <person name="Choi I.-G."/>
        </authorList>
    </citation>
    <scope>NUCLEOTIDE SEQUENCE [LARGE SCALE GENOMIC DNA]</scope>
    <source>
        <strain evidence="6 7">KUS-F28377</strain>
    </source>
</reference>
<evidence type="ECO:0000256" key="3">
    <source>
        <dbReference type="ARBA" id="ARBA00022989"/>
    </source>
</evidence>
<keyword evidence="3 5" id="KW-1133">Transmembrane helix</keyword>
<sequence>MSFFGFIATFFTFAALVLQVFTMIGSTYNQPFLRSLYFAKVNEGREFLTFGLWSYCSGTGDSVSSCSHPTPAFDWSTVSTVSQYLQINHIDKVFLANFILYWIALGFTFIALVITIMSSFRRGPDFLASLMTFVAFVVQLVVFVIILVIAVKGVNAAKDAGSSVSGSLGPSTWMTLGAFVALLISSISYCFACICGPGRVRSEEKYDY</sequence>
<keyword evidence="7" id="KW-1185">Reference proteome</keyword>
<evidence type="ECO:0000256" key="5">
    <source>
        <dbReference type="SAM" id="Phobius"/>
    </source>
</evidence>
<dbReference type="Gene3D" id="1.20.140.150">
    <property type="match status" value="1"/>
</dbReference>
<name>A0A1C7NJA1_9FUNG</name>
<dbReference type="GO" id="GO:0032153">
    <property type="term" value="C:cell division site"/>
    <property type="evidence" value="ECO:0007669"/>
    <property type="project" value="TreeGrafter"/>
</dbReference>
<evidence type="ECO:0008006" key="8">
    <source>
        <dbReference type="Google" id="ProtNLM"/>
    </source>
</evidence>
<keyword evidence="2 5" id="KW-0812">Transmembrane</keyword>
<dbReference type="GO" id="GO:0005886">
    <property type="term" value="C:plasma membrane"/>
    <property type="evidence" value="ECO:0007669"/>
    <property type="project" value="InterPro"/>
</dbReference>
<proteinExistence type="predicted"/>
<evidence type="ECO:0000256" key="4">
    <source>
        <dbReference type="ARBA" id="ARBA00023136"/>
    </source>
</evidence>
<keyword evidence="4 5" id="KW-0472">Membrane</keyword>
<comment type="subcellular location">
    <subcellularLocation>
        <location evidence="1">Membrane</location>
        <topology evidence="1">Multi-pass membrane protein</topology>
    </subcellularLocation>
</comment>
<evidence type="ECO:0000256" key="2">
    <source>
        <dbReference type="ARBA" id="ARBA00022692"/>
    </source>
</evidence>
<evidence type="ECO:0000313" key="7">
    <source>
        <dbReference type="Proteomes" id="UP000093000"/>
    </source>
</evidence>
<dbReference type="AlphaFoldDB" id="A0A1C7NJA1"/>
<dbReference type="Pfam" id="PF06687">
    <property type="entry name" value="SUR7"/>
    <property type="match status" value="1"/>
</dbReference>
<dbReference type="EMBL" id="LUGH01000226">
    <property type="protein sequence ID" value="OBZ87384.1"/>
    <property type="molecule type" value="Genomic_DNA"/>
</dbReference>